<feature type="non-terminal residue" evidence="1">
    <location>
        <position position="127"/>
    </location>
</feature>
<reference evidence="1" key="1">
    <citation type="submission" date="2021-06" db="EMBL/GenBank/DDBJ databases">
        <authorList>
            <person name="Kallberg Y."/>
            <person name="Tangrot J."/>
            <person name="Rosling A."/>
        </authorList>
    </citation>
    <scope>NUCLEOTIDE SEQUENCE</scope>
    <source>
        <strain evidence="1">MA461A</strain>
    </source>
</reference>
<dbReference type="Proteomes" id="UP000789920">
    <property type="component" value="Unassembled WGS sequence"/>
</dbReference>
<comment type="caution">
    <text evidence="1">The sequence shown here is derived from an EMBL/GenBank/DDBJ whole genome shotgun (WGS) entry which is preliminary data.</text>
</comment>
<protein>
    <submittedName>
        <fullName evidence="1">13141_t:CDS:1</fullName>
    </submittedName>
</protein>
<name>A0ACA9SVZ6_9GLOM</name>
<sequence length="127" mass="14599">AKAKELKKVSQKVQELSNKVNELKTRTDNLEKITKKTKKEPFLKVFAIMFMNNFPPVATALIADKKGLEKGESHVEALKREVKEETGLEVKKIGDLVFRFIDKESRFDIYFYEVKAVGKPKAKEPDK</sequence>
<evidence type="ECO:0000313" key="1">
    <source>
        <dbReference type="EMBL" id="CAG8849345.1"/>
    </source>
</evidence>
<gene>
    <name evidence="1" type="ORF">RPERSI_LOCUS35548</name>
</gene>
<feature type="non-terminal residue" evidence="1">
    <location>
        <position position="1"/>
    </location>
</feature>
<accession>A0ACA9SVZ6</accession>
<dbReference type="EMBL" id="CAJVQC010164997">
    <property type="protein sequence ID" value="CAG8849345.1"/>
    <property type="molecule type" value="Genomic_DNA"/>
</dbReference>
<proteinExistence type="predicted"/>
<evidence type="ECO:0000313" key="2">
    <source>
        <dbReference type="Proteomes" id="UP000789920"/>
    </source>
</evidence>
<keyword evidence="2" id="KW-1185">Reference proteome</keyword>
<organism evidence="1 2">
    <name type="scientific">Racocetra persica</name>
    <dbReference type="NCBI Taxonomy" id="160502"/>
    <lineage>
        <taxon>Eukaryota</taxon>
        <taxon>Fungi</taxon>
        <taxon>Fungi incertae sedis</taxon>
        <taxon>Mucoromycota</taxon>
        <taxon>Glomeromycotina</taxon>
        <taxon>Glomeromycetes</taxon>
        <taxon>Diversisporales</taxon>
        <taxon>Gigasporaceae</taxon>
        <taxon>Racocetra</taxon>
    </lineage>
</organism>